<dbReference type="InterPro" id="IPR050796">
    <property type="entry name" value="SCF_F-box_component"/>
</dbReference>
<organism evidence="3 4">
    <name type="scientific">Lolium multiflorum</name>
    <name type="common">Italian ryegrass</name>
    <name type="synonym">Lolium perenne subsp. multiflorum</name>
    <dbReference type="NCBI Taxonomy" id="4521"/>
    <lineage>
        <taxon>Eukaryota</taxon>
        <taxon>Viridiplantae</taxon>
        <taxon>Streptophyta</taxon>
        <taxon>Embryophyta</taxon>
        <taxon>Tracheophyta</taxon>
        <taxon>Spermatophyta</taxon>
        <taxon>Magnoliopsida</taxon>
        <taxon>Liliopsida</taxon>
        <taxon>Poales</taxon>
        <taxon>Poaceae</taxon>
        <taxon>BOP clade</taxon>
        <taxon>Pooideae</taxon>
        <taxon>Poodae</taxon>
        <taxon>Poeae</taxon>
        <taxon>Poeae Chloroplast Group 2 (Poeae type)</taxon>
        <taxon>Loliodinae</taxon>
        <taxon>Loliinae</taxon>
        <taxon>Lolium</taxon>
    </lineage>
</organism>
<dbReference type="AlphaFoldDB" id="A0AAD8RBS6"/>
<evidence type="ECO:0000256" key="1">
    <source>
        <dbReference type="SAM" id="MobiDB-lite"/>
    </source>
</evidence>
<reference evidence="3" key="1">
    <citation type="submission" date="2023-07" db="EMBL/GenBank/DDBJ databases">
        <title>A chromosome-level genome assembly of Lolium multiflorum.</title>
        <authorList>
            <person name="Chen Y."/>
            <person name="Copetti D."/>
            <person name="Kolliker R."/>
            <person name="Studer B."/>
        </authorList>
    </citation>
    <scope>NUCLEOTIDE SEQUENCE</scope>
    <source>
        <strain evidence="3">02402/16</strain>
        <tissue evidence="3">Leaf</tissue>
    </source>
</reference>
<name>A0AAD8RBS6_LOLMU</name>
<keyword evidence="4" id="KW-1185">Reference proteome</keyword>
<accession>A0AAD8RBS6</accession>
<protein>
    <recommendedName>
        <fullName evidence="2">F-box domain-containing protein</fullName>
    </recommendedName>
</protein>
<feature type="domain" description="F-box" evidence="2">
    <location>
        <begin position="18"/>
        <end position="63"/>
    </location>
</feature>
<sequence length="455" mass="52122">MMLYLYSNAVSGFCRGSRLTMASLGEDIAREILLKLPTTDLLRCSCVCKLWRGIVHDPSFRNLHSNASAAEAETLLVQEFRGRGVGLKMTVLTVTSGKPMSRFTEVPGGYRPVNACNGFLLLASSVPDWPVYVCNPVTGEKLKIPAPPLMDHLEGRTYALGFSPSTRQYKIFSLSFTDRSLEDTHETHVDVFTLGADDGMWRRHQDLFRALYSLHHPPPVLMDGKLYVVVKQLGIYWAPDTMMLVIDVASEEHGRYFLPEKSKWFHKARVHAFNLCGQLCLAIRIVNQRRVNFWVMLSLQGKPHVNKWCTPDWERRYSFYLNADDGKGGDKPYCAWLDRKDGMLCYRFGDRLYRYDTIRKRKKPQIQLPVPVMPFTRPEDQQWNVYGGYRPSLLSPHLTLGTTLLPQKQHHQQDDCEQGLLHALGYHQSSKKRCPTNTSERTNHSSRAAKRICKL</sequence>
<evidence type="ECO:0000313" key="3">
    <source>
        <dbReference type="EMBL" id="KAK1617726.1"/>
    </source>
</evidence>
<dbReference type="PROSITE" id="PS50181">
    <property type="entry name" value="FBOX"/>
    <property type="match status" value="1"/>
</dbReference>
<dbReference type="CDD" id="cd22157">
    <property type="entry name" value="F-box_AtFBW1-like"/>
    <property type="match status" value="1"/>
</dbReference>
<dbReference type="InterPro" id="IPR001810">
    <property type="entry name" value="F-box_dom"/>
</dbReference>
<dbReference type="PANTHER" id="PTHR31672">
    <property type="entry name" value="BNACNNG10540D PROTEIN"/>
    <property type="match status" value="1"/>
</dbReference>
<dbReference type="InterPro" id="IPR013187">
    <property type="entry name" value="F-box-assoc_dom_typ3"/>
</dbReference>
<dbReference type="Proteomes" id="UP001231189">
    <property type="component" value="Unassembled WGS sequence"/>
</dbReference>
<dbReference type="InterPro" id="IPR017451">
    <property type="entry name" value="F-box-assoc_interact_dom"/>
</dbReference>
<dbReference type="NCBIfam" id="TIGR01640">
    <property type="entry name" value="F_box_assoc_1"/>
    <property type="match status" value="1"/>
</dbReference>
<feature type="region of interest" description="Disordered" evidence="1">
    <location>
        <begin position="430"/>
        <end position="450"/>
    </location>
</feature>
<dbReference type="EMBL" id="JAUUTY010000006">
    <property type="protein sequence ID" value="KAK1617726.1"/>
    <property type="molecule type" value="Genomic_DNA"/>
</dbReference>
<dbReference type="Pfam" id="PF00646">
    <property type="entry name" value="F-box"/>
    <property type="match status" value="1"/>
</dbReference>
<evidence type="ECO:0000313" key="4">
    <source>
        <dbReference type="Proteomes" id="UP001231189"/>
    </source>
</evidence>
<proteinExistence type="predicted"/>
<comment type="caution">
    <text evidence="3">The sequence shown here is derived from an EMBL/GenBank/DDBJ whole genome shotgun (WGS) entry which is preliminary data.</text>
</comment>
<dbReference type="SUPFAM" id="SSF81383">
    <property type="entry name" value="F-box domain"/>
    <property type="match status" value="1"/>
</dbReference>
<dbReference type="Pfam" id="PF08268">
    <property type="entry name" value="FBA_3"/>
    <property type="match status" value="1"/>
</dbReference>
<gene>
    <name evidence="3" type="ORF">QYE76_023243</name>
</gene>
<dbReference type="PANTHER" id="PTHR31672:SF2">
    <property type="entry name" value="F-BOX DOMAIN-CONTAINING PROTEIN"/>
    <property type="match status" value="1"/>
</dbReference>
<evidence type="ECO:0000259" key="2">
    <source>
        <dbReference type="PROSITE" id="PS50181"/>
    </source>
</evidence>
<dbReference type="SMART" id="SM00256">
    <property type="entry name" value="FBOX"/>
    <property type="match status" value="1"/>
</dbReference>
<dbReference type="Gene3D" id="1.20.1280.50">
    <property type="match status" value="1"/>
</dbReference>
<dbReference type="InterPro" id="IPR036047">
    <property type="entry name" value="F-box-like_dom_sf"/>
</dbReference>